<dbReference type="InterPro" id="IPR048011">
    <property type="entry name" value="NTP-PPase_MazG-like_C"/>
</dbReference>
<dbReference type="Pfam" id="PF03819">
    <property type="entry name" value="MazG"/>
    <property type="match status" value="2"/>
</dbReference>
<dbReference type="CDD" id="cd11528">
    <property type="entry name" value="NTP-PPase_MazG_Nterm"/>
    <property type="match status" value="1"/>
</dbReference>
<evidence type="ECO:0000313" key="7">
    <source>
        <dbReference type="EMBL" id="MCP9290466.1"/>
    </source>
</evidence>
<comment type="similarity">
    <text evidence="2">Belongs to the nucleoside triphosphate pyrophosphohydrolase family.</text>
</comment>
<evidence type="ECO:0000256" key="3">
    <source>
        <dbReference type="ARBA" id="ARBA00066372"/>
    </source>
</evidence>
<dbReference type="CDD" id="cd11529">
    <property type="entry name" value="NTP-PPase_MazG_Cterm"/>
    <property type="match status" value="1"/>
</dbReference>
<dbReference type="GO" id="GO:0046061">
    <property type="term" value="P:dATP catabolic process"/>
    <property type="evidence" value="ECO:0007669"/>
    <property type="project" value="TreeGrafter"/>
</dbReference>
<evidence type="ECO:0000256" key="1">
    <source>
        <dbReference type="ARBA" id="ARBA00052141"/>
    </source>
</evidence>
<dbReference type="PANTHER" id="PTHR30522:SF0">
    <property type="entry name" value="NUCLEOSIDE TRIPHOSPHATE PYROPHOSPHOHYDROLASE"/>
    <property type="match status" value="1"/>
</dbReference>
<accession>A0A9X2L197</accession>
<evidence type="ECO:0000256" key="5">
    <source>
        <dbReference type="SAM" id="Coils"/>
    </source>
</evidence>
<dbReference type="GO" id="GO:0046047">
    <property type="term" value="P:TTP catabolic process"/>
    <property type="evidence" value="ECO:0007669"/>
    <property type="project" value="TreeGrafter"/>
</dbReference>
<dbReference type="PANTHER" id="PTHR30522">
    <property type="entry name" value="NUCLEOSIDE TRIPHOSPHATE PYROPHOSPHOHYDROLASE"/>
    <property type="match status" value="1"/>
</dbReference>
<dbReference type="InterPro" id="IPR011551">
    <property type="entry name" value="NTP_PyrPHydrolase_MazG"/>
</dbReference>
<dbReference type="FunFam" id="1.10.287.1080:FF:000001">
    <property type="entry name" value="Nucleoside triphosphate pyrophosphohydrolase"/>
    <property type="match status" value="1"/>
</dbReference>
<reference evidence="7" key="1">
    <citation type="submission" date="2022-06" db="EMBL/GenBank/DDBJ databases">
        <title>Gracilimonas sp. CAU 1638 isolated from sea sediment.</title>
        <authorList>
            <person name="Kim W."/>
        </authorList>
    </citation>
    <scope>NUCLEOTIDE SEQUENCE</scope>
    <source>
        <strain evidence="7">CAU 1638</strain>
    </source>
</reference>
<dbReference type="EC" id="3.6.1.8" evidence="3"/>
<feature type="domain" description="NTP pyrophosphohydrolase MazG-like" evidence="6">
    <location>
        <begin position="27"/>
        <end position="100"/>
    </location>
</feature>
<feature type="domain" description="NTP pyrophosphohydrolase MazG-like" evidence="6">
    <location>
        <begin position="164"/>
        <end position="220"/>
    </location>
</feature>
<dbReference type="Gene3D" id="1.10.287.1080">
    <property type="entry name" value="MazG-like"/>
    <property type="match status" value="2"/>
</dbReference>
<sequence>MKPSRKFEDLVELVAILRKECPWDRKQTHESIKDNLIEEAYEAIEALDNQDFDEFKKELGDLLLHVVFHSRMATETETFDIGDVIYTLMEKLIRRHPHVFGDTKVDGEEQVSENWENIKLKEGKKSTLDGLPAHLPALIRAQRMQEKAANVGFDWPEWKLAWEKLDEELQEFRQALETNNPDELADEFGDVLFSLVNVSRYFDLNAEDSLRKTNAKFEQRFRYIEKKLKEQEKALKDATLEEMDVFWNEAKNQS</sequence>
<dbReference type="EMBL" id="JANDBC010000001">
    <property type="protein sequence ID" value="MCP9290466.1"/>
    <property type="molecule type" value="Genomic_DNA"/>
</dbReference>
<dbReference type="Proteomes" id="UP001139125">
    <property type="component" value="Unassembled WGS sequence"/>
</dbReference>
<comment type="caution">
    <text evidence="7">The sequence shown here is derived from an EMBL/GenBank/DDBJ whole genome shotgun (WGS) entry which is preliminary data.</text>
</comment>
<dbReference type="GO" id="GO:0006203">
    <property type="term" value="P:dGTP catabolic process"/>
    <property type="evidence" value="ECO:0007669"/>
    <property type="project" value="TreeGrafter"/>
</dbReference>
<name>A0A9X2L197_9BACT</name>
<dbReference type="GO" id="GO:0046076">
    <property type="term" value="P:dTTP catabolic process"/>
    <property type="evidence" value="ECO:0007669"/>
    <property type="project" value="TreeGrafter"/>
</dbReference>
<dbReference type="RefSeq" id="WP_255132569.1">
    <property type="nucleotide sequence ID" value="NZ_JANDBC010000001.1"/>
</dbReference>
<dbReference type="SUPFAM" id="SSF101386">
    <property type="entry name" value="all-alpha NTP pyrophosphatases"/>
    <property type="match status" value="2"/>
</dbReference>
<dbReference type="AlphaFoldDB" id="A0A9X2L197"/>
<evidence type="ECO:0000256" key="4">
    <source>
        <dbReference type="ARBA" id="ARBA00074799"/>
    </source>
</evidence>
<proteinExistence type="inferred from homology"/>
<gene>
    <name evidence="7" type="primary">mazG</name>
    <name evidence="7" type="ORF">NM125_02585</name>
</gene>
<dbReference type="NCBIfam" id="NF007113">
    <property type="entry name" value="PRK09562.1"/>
    <property type="match status" value="1"/>
</dbReference>
<organism evidence="7 8">
    <name type="scientific">Gracilimonas sediminicola</name>
    <dbReference type="NCBI Taxonomy" id="2952158"/>
    <lineage>
        <taxon>Bacteria</taxon>
        <taxon>Pseudomonadati</taxon>
        <taxon>Balneolota</taxon>
        <taxon>Balneolia</taxon>
        <taxon>Balneolales</taxon>
        <taxon>Balneolaceae</taxon>
        <taxon>Gracilimonas</taxon>
    </lineage>
</organism>
<keyword evidence="8" id="KW-1185">Reference proteome</keyword>
<dbReference type="GO" id="GO:0046052">
    <property type="term" value="P:UTP catabolic process"/>
    <property type="evidence" value="ECO:0007669"/>
    <property type="project" value="TreeGrafter"/>
</dbReference>
<protein>
    <recommendedName>
        <fullName evidence="4">Nucleoside triphosphate pyrophosphohydrolase</fullName>
        <ecNumber evidence="3">3.6.1.8</ecNumber>
    </recommendedName>
</protein>
<dbReference type="InterPro" id="IPR048015">
    <property type="entry name" value="NTP-PPase_MazG-like_N"/>
</dbReference>
<dbReference type="GO" id="GO:0006950">
    <property type="term" value="P:response to stress"/>
    <property type="evidence" value="ECO:0007669"/>
    <property type="project" value="UniProtKB-ARBA"/>
</dbReference>
<evidence type="ECO:0000256" key="2">
    <source>
        <dbReference type="ARBA" id="ARBA00061115"/>
    </source>
</evidence>
<dbReference type="FunFam" id="1.10.287.1080:FF:000003">
    <property type="entry name" value="Nucleoside triphosphate pyrophosphohydrolase"/>
    <property type="match status" value="1"/>
</dbReference>
<dbReference type="InterPro" id="IPR004518">
    <property type="entry name" value="MazG-like_dom"/>
</dbReference>
<evidence type="ECO:0000313" key="8">
    <source>
        <dbReference type="Proteomes" id="UP001139125"/>
    </source>
</evidence>
<keyword evidence="7" id="KW-0378">Hydrolase</keyword>
<feature type="coiled-coil region" evidence="5">
    <location>
        <begin position="214"/>
        <end position="241"/>
    </location>
</feature>
<dbReference type="NCBIfam" id="TIGR00444">
    <property type="entry name" value="mazG"/>
    <property type="match status" value="1"/>
</dbReference>
<dbReference type="GO" id="GO:0046081">
    <property type="term" value="P:dUTP catabolic process"/>
    <property type="evidence" value="ECO:0007669"/>
    <property type="project" value="TreeGrafter"/>
</dbReference>
<evidence type="ECO:0000259" key="6">
    <source>
        <dbReference type="Pfam" id="PF03819"/>
    </source>
</evidence>
<dbReference type="GO" id="GO:0047693">
    <property type="term" value="F:ATP diphosphatase activity"/>
    <property type="evidence" value="ECO:0007669"/>
    <property type="project" value="UniProtKB-EC"/>
</dbReference>
<keyword evidence="5" id="KW-0175">Coiled coil</keyword>
<comment type="catalytic activity">
    <reaction evidence="1">
        <text>ATP + H2O = AMP + diphosphate + H(+)</text>
        <dbReference type="Rhea" id="RHEA:14245"/>
        <dbReference type="ChEBI" id="CHEBI:15377"/>
        <dbReference type="ChEBI" id="CHEBI:15378"/>
        <dbReference type="ChEBI" id="CHEBI:30616"/>
        <dbReference type="ChEBI" id="CHEBI:33019"/>
        <dbReference type="ChEBI" id="CHEBI:456215"/>
        <dbReference type="EC" id="3.6.1.8"/>
    </reaction>
</comment>